<comment type="caution">
    <text evidence="2">The sequence shown here is derived from an EMBL/GenBank/DDBJ whole genome shotgun (WGS) entry which is preliminary data.</text>
</comment>
<keyword evidence="3" id="KW-1185">Reference proteome</keyword>
<reference evidence="2" key="1">
    <citation type="submission" date="2009-07" db="EMBL/GenBank/DDBJ databases">
        <authorList>
            <consortium name="US DOE Joint Genome Institute (JGI-PGF)"/>
            <person name="Lucas S."/>
            <person name="Copeland A."/>
            <person name="Lapidus A."/>
            <person name="Glavina del Rio T."/>
            <person name="Tice H."/>
            <person name="Bruce D."/>
            <person name="Goodwin L."/>
            <person name="Pitluck S."/>
            <person name="Larimer F."/>
            <person name="Land M.L."/>
            <person name="Mouttaki H."/>
            <person name="He Z."/>
            <person name="Zhou J."/>
            <person name="Hemme C.L."/>
        </authorList>
    </citation>
    <scope>NUCLEOTIDE SEQUENCE [LARGE SCALE GENOMIC DNA]</scope>
    <source>
        <strain evidence="2">DSM 2782</strain>
    </source>
</reference>
<dbReference type="eggNOG" id="ENOG502ZHDI">
    <property type="taxonomic scope" value="Bacteria"/>
</dbReference>
<dbReference type="EMBL" id="ACXX02000002">
    <property type="protein sequence ID" value="EGD49179.1"/>
    <property type="molecule type" value="Genomic_DNA"/>
</dbReference>
<evidence type="ECO:0000313" key="3">
    <source>
        <dbReference type="Proteomes" id="UP000003860"/>
    </source>
</evidence>
<dbReference type="Proteomes" id="UP000003860">
    <property type="component" value="Unassembled WGS sequence"/>
</dbReference>
<feature type="signal peptide" evidence="1">
    <location>
        <begin position="1"/>
        <end position="25"/>
    </location>
</feature>
<dbReference type="STRING" id="588581.Cpap_3609"/>
<evidence type="ECO:0000256" key="1">
    <source>
        <dbReference type="SAM" id="SignalP"/>
    </source>
</evidence>
<sequence length="333" mass="37693">MKIKFTAFLLVLSLIICSCSFLTSATDKSQNNQVSIKQADGVLLANGFDEKSIAELNFEVKIRLASTLINSPSKVKLTHSKVQINEAAIIRDFQNMKDENLKSKYGVSDDTVKKIHNDIKKLNEKTDDQIKQEYQKTDNEVQNIRKVLNNNEMELSSLTLQSISNINYHMWVYDDSGILHPVEYSVNAEFTWDSQPLLSWNYSDYVAFAWAGDLATDFTDAQQYNTVHYVYGIQHLHKNILPVENPVNEGLSFGFKQSIPFNQYASYYPSSGFFCFSLYQTSKNNPAKTGKIVSQYGHQHIAFSGMGFSLKSASVSFGSAFDTSDQETFGIRY</sequence>
<gene>
    <name evidence="2" type="ORF">Cpap_3609</name>
</gene>
<protein>
    <submittedName>
        <fullName evidence="2">Uncharacterized protein</fullName>
    </submittedName>
</protein>
<dbReference type="PROSITE" id="PS51257">
    <property type="entry name" value="PROKAR_LIPOPROTEIN"/>
    <property type="match status" value="1"/>
</dbReference>
<dbReference type="RefSeq" id="WP_004617375.1">
    <property type="nucleotide sequence ID" value="NZ_ACXX02000002.1"/>
</dbReference>
<organism evidence="2 3">
    <name type="scientific">Ruminiclostridium papyrosolvens DSM 2782</name>
    <dbReference type="NCBI Taxonomy" id="588581"/>
    <lineage>
        <taxon>Bacteria</taxon>
        <taxon>Bacillati</taxon>
        <taxon>Bacillota</taxon>
        <taxon>Clostridia</taxon>
        <taxon>Eubacteriales</taxon>
        <taxon>Oscillospiraceae</taxon>
        <taxon>Ruminiclostridium</taxon>
    </lineage>
</organism>
<name>F1T9J7_9FIRM</name>
<evidence type="ECO:0000313" key="2">
    <source>
        <dbReference type="EMBL" id="EGD49179.1"/>
    </source>
</evidence>
<reference evidence="2" key="2">
    <citation type="submission" date="2011-01" db="EMBL/GenBank/DDBJ databases">
        <title>The Non-contiguous Finished genome of Clostridium papyrosolvens.</title>
        <authorList>
            <person name="Lucas S."/>
            <person name="Copeland A."/>
            <person name="Lapidus A."/>
            <person name="Cheng J.-F."/>
            <person name="Goodwin L."/>
            <person name="Pitluck S."/>
            <person name="Misra M."/>
            <person name="Chertkov O."/>
            <person name="Detter J.C."/>
            <person name="Han C."/>
            <person name="Tapia R."/>
            <person name="Land M."/>
            <person name="Hauser L."/>
            <person name="Kyrpides N."/>
            <person name="Ivanova N."/>
            <person name="Pagani I."/>
            <person name="Mouttaki H."/>
            <person name="He Z."/>
            <person name="Zhou J."/>
            <person name="Hemme C.L."/>
            <person name="Woyke T."/>
        </authorList>
    </citation>
    <scope>NUCLEOTIDE SEQUENCE [LARGE SCALE GENOMIC DNA]</scope>
    <source>
        <strain evidence="2">DSM 2782</strain>
    </source>
</reference>
<dbReference type="AlphaFoldDB" id="F1T9J7"/>
<feature type="chain" id="PRO_5003276125" evidence="1">
    <location>
        <begin position="26"/>
        <end position="333"/>
    </location>
</feature>
<accession>F1T9J7</accession>
<keyword evidence="1" id="KW-0732">Signal</keyword>
<proteinExistence type="predicted"/>